<feature type="coiled-coil region" evidence="7">
    <location>
        <begin position="48"/>
        <end position="96"/>
    </location>
</feature>
<evidence type="ECO:0000313" key="11">
    <source>
        <dbReference type="EMBL" id="ABA88104.1"/>
    </source>
</evidence>
<reference evidence="11 12" key="2">
    <citation type="journal article" date="2012" name="BMC Genomics">
        <title>The genome of Pelobacter carbinolicus reveals surprising metabolic capabilities and physiological features.</title>
        <authorList>
            <person name="Aklujkar M."/>
            <person name="Haveman S.A."/>
            <person name="Didonato R.Jr."/>
            <person name="Chertkov O."/>
            <person name="Han C.S."/>
            <person name="Land M.L."/>
            <person name="Brown P."/>
            <person name="Lovley D.R."/>
        </authorList>
    </citation>
    <scope>NUCLEOTIDE SEQUENCE [LARGE SCALE GENOMIC DNA]</scope>
    <source>
        <strain evidence="12">DSM 2380 / NBRC 103641 / GraBd1</strain>
    </source>
</reference>
<feature type="transmembrane region" description="Helical" evidence="8">
    <location>
        <begin position="417"/>
        <end position="437"/>
    </location>
</feature>
<keyword evidence="3 8" id="KW-0812">Transmembrane</keyword>
<dbReference type="InterPro" id="IPR016866">
    <property type="entry name" value="UCP028069"/>
</dbReference>
<keyword evidence="5 8" id="KW-0472">Membrane</keyword>
<dbReference type="GO" id="GO:0005886">
    <property type="term" value="C:plasma membrane"/>
    <property type="evidence" value="ECO:0007669"/>
    <property type="project" value="UniProtKB-SubCell"/>
</dbReference>
<comment type="subcellular location">
    <subcellularLocation>
        <location evidence="1">Cell membrane</location>
        <topology evidence="1">Multi-pass membrane protein</topology>
    </subcellularLocation>
    <subcellularLocation>
        <location evidence="6">Membrane</location>
        <topology evidence="6">Multi-pass membrane protein</topology>
    </subcellularLocation>
</comment>
<dbReference type="Proteomes" id="UP000002534">
    <property type="component" value="Chromosome"/>
</dbReference>
<dbReference type="AlphaFoldDB" id="Q3A6A3"/>
<evidence type="ECO:0000259" key="10">
    <source>
        <dbReference type="Pfam" id="PF01618"/>
    </source>
</evidence>
<proteinExistence type="inferred from homology"/>
<evidence type="ECO:0000256" key="5">
    <source>
        <dbReference type="ARBA" id="ARBA00023136"/>
    </source>
</evidence>
<keyword evidence="4 8" id="KW-1133">Transmembrane helix</keyword>
<organism evidence="11 12">
    <name type="scientific">Syntrophotalea carbinolica (strain DSM 2380 / NBRC 103641 / GraBd1)</name>
    <name type="common">Pelobacter carbinolicus</name>
    <dbReference type="NCBI Taxonomy" id="338963"/>
    <lineage>
        <taxon>Bacteria</taxon>
        <taxon>Pseudomonadati</taxon>
        <taxon>Thermodesulfobacteriota</taxon>
        <taxon>Desulfuromonadia</taxon>
        <taxon>Desulfuromonadales</taxon>
        <taxon>Syntrophotaleaceae</taxon>
        <taxon>Syntrophotalea</taxon>
    </lineage>
</organism>
<dbReference type="InterPro" id="IPR002898">
    <property type="entry name" value="MotA_ExbB_proton_chnl"/>
</dbReference>
<evidence type="ECO:0000256" key="3">
    <source>
        <dbReference type="ARBA" id="ARBA00022692"/>
    </source>
</evidence>
<evidence type="ECO:0000256" key="8">
    <source>
        <dbReference type="SAM" id="Phobius"/>
    </source>
</evidence>
<sequence length="470" mass="51038">MASKILCLSLLLLTTSAGATQATPSFDQVAGEIQARERTAHRDRQLTLRDIQQERARLTRTLRQLQSELASADKKLATEKALLDKLSRQRNTLKQDIGSRLASKEELDTVLLDFVGNFLARVEESPYSAQQPESLAKLRAFSANGHVFGMADVKTLFDLYFTDMRAGAEKIRYTGNMLDRGGNDIEADIIRLGHLAALHRSDTGTGYLLLSPASGRLVAGAEPPGGVKSNLDDYFDGETDRVFTDITGGAAIRQLARRDTVMNQLRSGGALVIPILLVGLVALALTVERLLFLARVRHNTDELMTRVTALVSQGDWETALRATAPHRDQPTGRVLIAGLQHRGENREIIESSLSEAILRETPRLERFLSALKVAAAVAPLLGLLGTVTGMINTFQVITTHGTSDPRLMAGGISEAMVTTQVGLAVAIPVMMIASFLGSRAHKLSQDMEEKGLALMGALLKWKNNDKQAAA</sequence>
<keyword evidence="6" id="KW-0813">Transport</keyword>
<dbReference type="Pfam" id="PF01618">
    <property type="entry name" value="MotA_ExbB"/>
    <property type="match status" value="1"/>
</dbReference>
<dbReference type="Pfam" id="PF11932">
    <property type="entry name" value="DUF3450"/>
    <property type="match status" value="1"/>
</dbReference>
<dbReference type="OrthoDB" id="4045at2"/>
<dbReference type="InterPro" id="IPR017270">
    <property type="entry name" value="MotA/TolQ/ExbB-rel"/>
</dbReference>
<dbReference type="PANTHER" id="PTHR30625">
    <property type="entry name" value="PROTEIN TOLQ"/>
    <property type="match status" value="1"/>
</dbReference>
<evidence type="ECO:0000256" key="1">
    <source>
        <dbReference type="ARBA" id="ARBA00004651"/>
    </source>
</evidence>
<reference evidence="12" key="1">
    <citation type="submission" date="2005-10" db="EMBL/GenBank/DDBJ databases">
        <title>Complete sequence of Pelobacter carbinolicus DSM 2380.</title>
        <authorList>
            <person name="Copeland A."/>
            <person name="Lucas S."/>
            <person name="Lapidus A."/>
            <person name="Barry K."/>
            <person name="Detter J.C."/>
            <person name="Glavina T."/>
            <person name="Hammon N."/>
            <person name="Israni S."/>
            <person name="Pitluck S."/>
            <person name="Chertkov O."/>
            <person name="Schmutz J."/>
            <person name="Larimer F."/>
            <person name="Land M."/>
            <person name="Kyrpides N."/>
            <person name="Ivanova N."/>
            <person name="Richardson P."/>
        </authorList>
    </citation>
    <scope>NUCLEOTIDE SEQUENCE [LARGE SCALE GENOMIC DNA]</scope>
    <source>
        <strain evidence="12">DSM 2380 / NBRC 103641 / GraBd1</strain>
    </source>
</reference>
<dbReference type="EMBL" id="CP000142">
    <property type="protein sequence ID" value="ABA88104.1"/>
    <property type="molecule type" value="Genomic_DNA"/>
</dbReference>
<dbReference type="KEGG" id="pca:Pcar_0848"/>
<evidence type="ECO:0000256" key="2">
    <source>
        <dbReference type="ARBA" id="ARBA00022475"/>
    </source>
</evidence>
<feature type="transmembrane region" description="Helical" evidence="8">
    <location>
        <begin position="373"/>
        <end position="397"/>
    </location>
</feature>
<accession>Q3A6A3</accession>
<keyword evidence="12" id="KW-1185">Reference proteome</keyword>
<keyword evidence="6" id="KW-0653">Protein transport</keyword>
<keyword evidence="2" id="KW-1003">Cell membrane</keyword>
<dbReference type="PIRSF" id="PIRSF037714">
    <property type="entry name" value="TolR"/>
    <property type="match status" value="1"/>
</dbReference>
<protein>
    <submittedName>
        <fullName evidence="11">Biopolymer transport membrane proton channel, TolQ-related protein</fullName>
    </submittedName>
</protein>
<evidence type="ECO:0000256" key="6">
    <source>
        <dbReference type="RuleBase" id="RU004057"/>
    </source>
</evidence>
<dbReference type="eggNOG" id="COG0811">
    <property type="taxonomic scope" value="Bacteria"/>
</dbReference>
<dbReference type="GO" id="GO:0017038">
    <property type="term" value="P:protein import"/>
    <property type="evidence" value="ECO:0007669"/>
    <property type="project" value="TreeGrafter"/>
</dbReference>
<dbReference type="InterPro" id="IPR050790">
    <property type="entry name" value="ExbB/TolQ_transport"/>
</dbReference>
<dbReference type="STRING" id="338963.Pcar_0848"/>
<feature type="domain" description="MotA/TolQ/ExbB proton channel" evidence="10">
    <location>
        <begin position="328"/>
        <end position="448"/>
    </location>
</feature>
<dbReference type="PANTHER" id="PTHR30625:SF11">
    <property type="entry name" value="MOTA_TOLQ_EXBB PROTON CHANNEL DOMAIN-CONTAINING PROTEIN"/>
    <property type="match status" value="1"/>
</dbReference>
<evidence type="ECO:0000313" key="12">
    <source>
        <dbReference type="Proteomes" id="UP000002534"/>
    </source>
</evidence>
<feature type="chain" id="PRO_5004223518" evidence="9">
    <location>
        <begin position="20"/>
        <end position="470"/>
    </location>
</feature>
<keyword evidence="9" id="KW-0732">Signal</keyword>
<dbReference type="RefSeq" id="WP_011340563.1">
    <property type="nucleotide sequence ID" value="NC_007498.2"/>
</dbReference>
<evidence type="ECO:0000256" key="7">
    <source>
        <dbReference type="SAM" id="Coils"/>
    </source>
</evidence>
<comment type="similarity">
    <text evidence="6">Belongs to the exbB/tolQ family.</text>
</comment>
<feature type="signal peptide" evidence="9">
    <location>
        <begin position="1"/>
        <end position="19"/>
    </location>
</feature>
<name>Q3A6A3_SYNC1</name>
<evidence type="ECO:0000256" key="9">
    <source>
        <dbReference type="SAM" id="SignalP"/>
    </source>
</evidence>
<keyword evidence="7" id="KW-0175">Coiled coil</keyword>
<evidence type="ECO:0000256" key="4">
    <source>
        <dbReference type="ARBA" id="ARBA00022989"/>
    </source>
</evidence>
<feature type="transmembrane region" description="Helical" evidence="8">
    <location>
        <begin position="268"/>
        <end position="287"/>
    </location>
</feature>
<dbReference type="HOGENOM" id="CLU_047225_0_0_7"/>
<gene>
    <name evidence="11" type="ordered locus">Pcar_0848</name>
</gene>